<gene>
    <name evidence="3" type="ORF">QR685DRAFT_526934</name>
</gene>
<dbReference type="SUPFAM" id="SSF51905">
    <property type="entry name" value="FAD/NAD(P)-binding domain"/>
    <property type="match status" value="1"/>
</dbReference>
<dbReference type="InterPro" id="IPR012132">
    <property type="entry name" value="GMC_OxRdtase"/>
</dbReference>
<keyword evidence="4" id="KW-1185">Reference proteome</keyword>
<evidence type="ECO:0000313" key="3">
    <source>
        <dbReference type="EMBL" id="KAL0469565.1"/>
    </source>
</evidence>
<dbReference type="PROSITE" id="PS00624">
    <property type="entry name" value="GMC_OXRED_2"/>
    <property type="match status" value="1"/>
</dbReference>
<proteinExistence type="inferred from homology"/>
<dbReference type="SUPFAM" id="SSF54373">
    <property type="entry name" value="FAD-linked reductases, C-terminal domain"/>
    <property type="match status" value="1"/>
</dbReference>
<protein>
    <recommendedName>
        <fullName evidence="2">Glucose-methanol-choline oxidoreductase N-terminal domain-containing protein</fullName>
    </recommendedName>
</protein>
<sequence length="616" mass="66658">MGSVAVPLAGLEESYDYIIVGGGTAGCVLANRLTEDKDVRVLLLEAGDDRTTDPLVLTPGLVAGVYGKDEYDWNFQSVPQSTLNNRIINQARGKMLGGSSALNFMMLVYPSKASIDAWAAVGNPSWNFEALKPYLKKFATVDVPSASTKDICAITYNNDTVAYGDGPVQVSFGEGYGVTNKGWFDTFESLDLLSKRDARDGQALGAFQNASSIDPATKTRSFSAVTYLTPEVRARENLKILTNTHVNKVLFDTTGPEPVATGVEINVNGIVSQVSANLEVILSAGALQSPQILELSGVGSKEILAHHNIPVVVENPAVGEGMQDHPIVCQSFEVKEGTPSGDVLRDPAVLKALLDMYTADRSGPLGQLTISVAYTPLVNKTGVISDEGVKELFAGRDFSNPARAAIRDIVTNPNEPTFQYILFPTQVHIADKPGNMATHLIPVEPENFLTVMTILNSPFSRGSVHIQSSDPKAAPVWDPKYNHDDLDMELLARGVQFVEHLVAPESALGKLLNQTGRRLPQLKGDDLETAKEIVRQRQISVFHVSGSCSMRPREQGGVVNERLQVYGAKGLRVVDASIFPIEPAGNIQSVVYSVAERAADLIKEDRIKEYRKAVKV</sequence>
<dbReference type="Gene3D" id="3.50.50.60">
    <property type="entry name" value="FAD/NAD(P)-binding domain"/>
    <property type="match status" value="1"/>
</dbReference>
<feature type="domain" description="Glucose-methanol-choline oxidoreductase N-terminal" evidence="2">
    <location>
        <begin position="285"/>
        <end position="299"/>
    </location>
</feature>
<dbReference type="PIRSF" id="PIRSF000137">
    <property type="entry name" value="Alcohol_oxidase"/>
    <property type="match status" value="1"/>
</dbReference>
<dbReference type="Gene3D" id="3.30.560.10">
    <property type="entry name" value="Glucose Oxidase, domain 3"/>
    <property type="match status" value="1"/>
</dbReference>
<dbReference type="InterPro" id="IPR036188">
    <property type="entry name" value="FAD/NAD-bd_sf"/>
</dbReference>
<organism evidence="3 4">
    <name type="scientific">Neurospora intermedia</name>
    <dbReference type="NCBI Taxonomy" id="5142"/>
    <lineage>
        <taxon>Eukaryota</taxon>
        <taxon>Fungi</taxon>
        <taxon>Dikarya</taxon>
        <taxon>Ascomycota</taxon>
        <taxon>Pezizomycotina</taxon>
        <taxon>Sordariomycetes</taxon>
        <taxon>Sordariomycetidae</taxon>
        <taxon>Sordariales</taxon>
        <taxon>Sordariaceae</taxon>
        <taxon>Neurospora</taxon>
    </lineage>
</organism>
<comment type="similarity">
    <text evidence="1">Belongs to the GMC oxidoreductase family.</text>
</comment>
<dbReference type="InterPro" id="IPR007867">
    <property type="entry name" value="GMC_OxRtase_C"/>
</dbReference>
<dbReference type="Pfam" id="PF05199">
    <property type="entry name" value="GMC_oxred_C"/>
    <property type="match status" value="1"/>
</dbReference>
<name>A0ABR3DA48_NEUIN</name>
<dbReference type="InterPro" id="IPR000172">
    <property type="entry name" value="GMC_OxRdtase_N"/>
</dbReference>
<dbReference type="Proteomes" id="UP001451303">
    <property type="component" value="Unassembled WGS sequence"/>
</dbReference>
<comment type="caution">
    <text evidence="3">The sequence shown here is derived from an EMBL/GenBank/DDBJ whole genome shotgun (WGS) entry which is preliminary data.</text>
</comment>
<dbReference type="Pfam" id="PF00732">
    <property type="entry name" value="GMC_oxred_N"/>
    <property type="match status" value="1"/>
</dbReference>
<evidence type="ECO:0000313" key="4">
    <source>
        <dbReference type="Proteomes" id="UP001451303"/>
    </source>
</evidence>
<dbReference type="EMBL" id="JAVLET010000005">
    <property type="protein sequence ID" value="KAL0469565.1"/>
    <property type="molecule type" value="Genomic_DNA"/>
</dbReference>
<reference evidence="3 4" key="1">
    <citation type="submission" date="2023-09" db="EMBL/GenBank/DDBJ databases">
        <title>Multi-omics analysis of a traditional fermented food reveals byproduct-associated fungal strains for waste-to-food upcycling.</title>
        <authorList>
            <consortium name="Lawrence Berkeley National Laboratory"/>
            <person name="Rekdal V.M."/>
            <person name="Villalobos-Escobedo J.M."/>
            <person name="Rodriguez-Valeron N."/>
            <person name="Garcia M.O."/>
            <person name="Vasquez D.P."/>
            <person name="Damayanti I."/>
            <person name="Sorensen P.M."/>
            <person name="Baidoo E.E."/>
            <person name="De Carvalho A.C."/>
            <person name="Riley R."/>
            <person name="Lipzen A."/>
            <person name="He G."/>
            <person name="Yan M."/>
            <person name="Haridas S."/>
            <person name="Daum C."/>
            <person name="Yoshinaga Y."/>
            <person name="Ng V."/>
            <person name="Grigoriev I.V."/>
            <person name="Munk R."/>
            <person name="Nuraida L."/>
            <person name="Wijaya C.H."/>
            <person name="Morales P.-C."/>
            <person name="Keasling J.D."/>
        </authorList>
    </citation>
    <scope>NUCLEOTIDE SEQUENCE [LARGE SCALE GENOMIC DNA]</scope>
    <source>
        <strain evidence="3 4">FGSC 2613</strain>
    </source>
</reference>
<dbReference type="PANTHER" id="PTHR11552:SF210">
    <property type="entry name" value="GLUCOSE-METHANOL-CHOLINE OXIDOREDUCTASE N-TERMINAL DOMAIN-CONTAINING PROTEIN-RELATED"/>
    <property type="match status" value="1"/>
</dbReference>
<evidence type="ECO:0000256" key="1">
    <source>
        <dbReference type="ARBA" id="ARBA00010790"/>
    </source>
</evidence>
<accession>A0ABR3DA48</accession>
<evidence type="ECO:0000259" key="2">
    <source>
        <dbReference type="PROSITE" id="PS00624"/>
    </source>
</evidence>
<dbReference type="PANTHER" id="PTHR11552">
    <property type="entry name" value="GLUCOSE-METHANOL-CHOLINE GMC OXIDOREDUCTASE"/>
    <property type="match status" value="1"/>
</dbReference>